<keyword evidence="2" id="KW-1185">Reference proteome</keyword>
<evidence type="ECO:0000313" key="2">
    <source>
        <dbReference type="Proteomes" id="UP000008130"/>
    </source>
</evidence>
<dbReference type="Proteomes" id="UP000008130">
    <property type="component" value="Chromosome"/>
</dbReference>
<protein>
    <submittedName>
        <fullName evidence="1">Uncharacterized protein</fullName>
    </submittedName>
</protein>
<dbReference type="InterPro" id="IPR013321">
    <property type="entry name" value="Arc_rbn_hlx_hlx"/>
</dbReference>
<dbReference type="InterPro" id="IPR010985">
    <property type="entry name" value="Ribbon_hlx_hlx"/>
</dbReference>
<reference evidence="1 2" key="1">
    <citation type="journal article" date="2011" name="J. Bacteriol.">
        <title>Complete genome sequence of Polymorphum gilvum SL003B-26A1T, a crude oil-degrading bacterium from oil-polluted saline soil.</title>
        <authorList>
            <person name="Li S.G."/>
            <person name="Tang Y.Q."/>
            <person name="Nie Y."/>
            <person name="Cai M."/>
            <person name="Wu X.L."/>
        </authorList>
    </citation>
    <scope>NUCLEOTIDE SEQUENCE [LARGE SCALE GENOMIC DNA]</scope>
    <source>
        <strain evidence="2">LMG 25793 / CGMCC 1.9160 / SL003B-26A1</strain>
    </source>
</reference>
<proteinExistence type="predicted"/>
<dbReference type="KEGG" id="pgv:SL003B_0696"/>
<dbReference type="GO" id="GO:0006355">
    <property type="term" value="P:regulation of DNA-templated transcription"/>
    <property type="evidence" value="ECO:0007669"/>
    <property type="project" value="InterPro"/>
</dbReference>
<accession>F2IUS4</accession>
<sequence length="57" mass="6540">MQVVHNLDRAESGAQKPLNFKVSPEFHREYKAYAAVHGISMVDLLREGFDLVKQRRG</sequence>
<dbReference type="HOGENOM" id="CLU_206295_0_0_5"/>
<dbReference type="EMBL" id="CP002568">
    <property type="protein sequence ID" value="ADZ69126.1"/>
    <property type="molecule type" value="Genomic_DNA"/>
</dbReference>
<dbReference type="SUPFAM" id="SSF47598">
    <property type="entry name" value="Ribbon-helix-helix"/>
    <property type="match status" value="1"/>
</dbReference>
<dbReference type="eggNOG" id="ENOG5033EY4">
    <property type="taxonomic scope" value="Bacteria"/>
</dbReference>
<organism evidence="1 2">
    <name type="scientific">Polymorphum gilvum (strain LMG 25793 / CGMCC 1.9160 / SL003B-26A1)</name>
    <dbReference type="NCBI Taxonomy" id="991905"/>
    <lineage>
        <taxon>Bacteria</taxon>
        <taxon>Pseudomonadati</taxon>
        <taxon>Pseudomonadota</taxon>
        <taxon>Alphaproteobacteria</taxon>
        <taxon>Rhodobacterales</taxon>
        <taxon>Paracoccaceae</taxon>
        <taxon>Polymorphum</taxon>
    </lineage>
</organism>
<gene>
    <name evidence="1" type="ordered locus">SL003B_0696</name>
</gene>
<dbReference type="STRING" id="991905.SL003B_0696"/>
<evidence type="ECO:0000313" key="1">
    <source>
        <dbReference type="EMBL" id="ADZ69126.1"/>
    </source>
</evidence>
<dbReference type="AlphaFoldDB" id="F2IUS4"/>
<dbReference type="Gene3D" id="1.10.1220.10">
    <property type="entry name" value="Met repressor-like"/>
    <property type="match status" value="1"/>
</dbReference>
<name>F2IUS4_POLGS</name>